<accession>A0A6J6XRJ0</accession>
<gene>
    <name evidence="1" type="ORF">UFOPK3001_00776</name>
</gene>
<proteinExistence type="predicted"/>
<reference evidence="1" key="1">
    <citation type="submission" date="2020-05" db="EMBL/GenBank/DDBJ databases">
        <authorList>
            <person name="Chiriac C."/>
            <person name="Salcher M."/>
            <person name="Ghai R."/>
            <person name="Kavagutti S V."/>
        </authorList>
    </citation>
    <scope>NUCLEOTIDE SEQUENCE</scope>
</reference>
<dbReference type="EMBL" id="CAFAAJ010000038">
    <property type="protein sequence ID" value="CAB4798164.1"/>
    <property type="molecule type" value="Genomic_DNA"/>
</dbReference>
<name>A0A6J6XRJ0_9ZZZZ</name>
<organism evidence="1">
    <name type="scientific">freshwater metagenome</name>
    <dbReference type="NCBI Taxonomy" id="449393"/>
    <lineage>
        <taxon>unclassified sequences</taxon>
        <taxon>metagenomes</taxon>
        <taxon>ecological metagenomes</taxon>
    </lineage>
</organism>
<evidence type="ECO:0000313" key="1">
    <source>
        <dbReference type="EMBL" id="CAB4798164.1"/>
    </source>
</evidence>
<sequence>MRRAVARGAADEVAVVGLCAEARPDLLAVDHEVFAIALGLGGQAGEVAAGVRLAHADAPSHIAGEHLGQVAVRLFLGAVLDERGAHLTVGEPGSGDGRADLDHLLGNDEAVNGGSTPTAELLGPRHSDEGLGGEFLGELFRVAVHPAVVPAAVPLNPTLGDLAGPLAEFVLFWRPGEVHRSTDYGTPPTTPTSILRNEFLRPAWFSPGQTPRFPGQGPDTIVQ</sequence>
<protein>
    <submittedName>
        <fullName evidence="1">Unannotated protein</fullName>
    </submittedName>
</protein>
<dbReference type="AlphaFoldDB" id="A0A6J6XRJ0"/>